<comment type="caution">
    <text evidence="5">The sequence shown here is derived from an EMBL/GenBank/DDBJ whole genome shotgun (WGS) entry which is preliminary data.</text>
</comment>
<dbReference type="PANTHER" id="PTHR31001">
    <property type="entry name" value="UNCHARACTERIZED TRANSCRIPTIONAL REGULATORY PROTEIN"/>
    <property type="match status" value="1"/>
</dbReference>
<comment type="subcellular location">
    <subcellularLocation>
        <location evidence="1">Nucleus</location>
    </subcellularLocation>
</comment>
<organism evidence="5 6">
    <name type="scientific">Meripilus lineatus</name>
    <dbReference type="NCBI Taxonomy" id="2056292"/>
    <lineage>
        <taxon>Eukaryota</taxon>
        <taxon>Fungi</taxon>
        <taxon>Dikarya</taxon>
        <taxon>Basidiomycota</taxon>
        <taxon>Agaricomycotina</taxon>
        <taxon>Agaricomycetes</taxon>
        <taxon>Polyporales</taxon>
        <taxon>Meripilaceae</taxon>
        <taxon>Meripilus</taxon>
    </lineage>
</organism>
<name>A0AAD5V6F6_9APHY</name>
<evidence type="ECO:0000256" key="1">
    <source>
        <dbReference type="ARBA" id="ARBA00004123"/>
    </source>
</evidence>
<protein>
    <recommendedName>
        <fullName evidence="4">Xylanolytic transcriptional activator regulatory domain-containing protein</fullName>
    </recommendedName>
</protein>
<feature type="region of interest" description="Disordered" evidence="3">
    <location>
        <begin position="518"/>
        <end position="548"/>
    </location>
</feature>
<evidence type="ECO:0000313" key="5">
    <source>
        <dbReference type="EMBL" id="KAJ3483710.1"/>
    </source>
</evidence>
<sequence length="652" mass="73313">MLGQQGHGGFYAGPTSALSHLMTSDKEEPDSGEGAQASLFHRSYSDAGMSVPSSGTATPTTVATQMAYDDDLSAMLPPKHLVDGLIEYYFEYCNWIYRHVNQAAFLAGWLRYKSGEGGDRIILGTVCIILALSVRYLPPSHPLASSLTGSIEEVGTRYYGIMLSALDRYRESMRKEGSGKGYTLDLLELLLLRSHYLTFAKEDPEEIWSVRGELISIGTALGLHRDPGGKFEKSVAERRRWAWWHILLLERWQAFMFGRPPAINARHFNTRMPSYCDPSIDKSGRLYKPNIALFELAYILGDIMEDAVSFRPVPYSAIQGHDRRLVQWMEEYLPPELELDEFRIARYLASPENAIRRLGVQSVIIRSAYHHIRFTLHRPYAHIPNSLEIAVASASQIITLVGQTRSDFLSNTALAVPGHMNWGPFHVFSAAMFFSFQLISHPDQPAGKLFRENVRKAMTCLEQSRWMPIAEKALNILEVLAPLHSDEFLQEKPEKREIKKAQVLKLVKTLAFPYQDAPYSRSGETPDLRANDSPLVRADRSPTSHPVPPSFVPMPWPLDTPDFPALLPTNDPHLHPIQRPHPPPPSMPHTVQPVMTDIFGQPVVSPFEQIQPPADEGSMWGASVGFAMGEWQTFLSAMQPPDNTRSKDETDQ</sequence>
<keyword evidence="2" id="KW-0539">Nucleus</keyword>
<dbReference type="CDD" id="cd12148">
    <property type="entry name" value="fungal_TF_MHR"/>
    <property type="match status" value="1"/>
</dbReference>
<dbReference type="InterPro" id="IPR050613">
    <property type="entry name" value="Sec_Metabolite_Reg"/>
</dbReference>
<dbReference type="GO" id="GO:0006351">
    <property type="term" value="P:DNA-templated transcription"/>
    <property type="evidence" value="ECO:0007669"/>
    <property type="project" value="InterPro"/>
</dbReference>
<reference evidence="5" key="1">
    <citation type="submission" date="2022-07" db="EMBL/GenBank/DDBJ databases">
        <title>Genome Sequence of Physisporinus lineatus.</title>
        <authorList>
            <person name="Buettner E."/>
        </authorList>
    </citation>
    <scope>NUCLEOTIDE SEQUENCE</scope>
    <source>
        <strain evidence="5">VT162</strain>
    </source>
</reference>
<dbReference type="Proteomes" id="UP001212997">
    <property type="component" value="Unassembled WGS sequence"/>
</dbReference>
<dbReference type="Pfam" id="PF04082">
    <property type="entry name" value="Fungal_trans"/>
    <property type="match status" value="1"/>
</dbReference>
<dbReference type="GO" id="GO:0005634">
    <property type="term" value="C:nucleus"/>
    <property type="evidence" value="ECO:0007669"/>
    <property type="project" value="UniProtKB-SubCell"/>
</dbReference>
<gene>
    <name evidence="5" type="ORF">NLI96_g6128</name>
</gene>
<evidence type="ECO:0000313" key="6">
    <source>
        <dbReference type="Proteomes" id="UP001212997"/>
    </source>
</evidence>
<keyword evidence="6" id="KW-1185">Reference proteome</keyword>
<accession>A0AAD5V6F6</accession>
<dbReference type="EMBL" id="JANAWD010000217">
    <property type="protein sequence ID" value="KAJ3483710.1"/>
    <property type="molecule type" value="Genomic_DNA"/>
</dbReference>
<dbReference type="GO" id="GO:0003677">
    <property type="term" value="F:DNA binding"/>
    <property type="evidence" value="ECO:0007669"/>
    <property type="project" value="InterPro"/>
</dbReference>
<proteinExistence type="predicted"/>
<evidence type="ECO:0000256" key="3">
    <source>
        <dbReference type="SAM" id="MobiDB-lite"/>
    </source>
</evidence>
<dbReference type="InterPro" id="IPR007219">
    <property type="entry name" value="XnlR_reg_dom"/>
</dbReference>
<evidence type="ECO:0000256" key="2">
    <source>
        <dbReference type="ARBA" id="ARBA00023242"/>
    </source>
</evidence>
<feature type="domain" description="Xylanolytic transcriptional activator regulatory" evidence="4">
    <location>
        <begin position="207"/>
        <end position="279"/>
    </location>
</feature>
<dbReference type="SMART" id="SM00906">
    <property type="entry name" value="Fungal_trans"/>
    <property type="match status" value="1"/>
</dbReference>
<evidence type="ECO:0000259" key="4">
    <source>
        <dbReference type="SMART" id="SM00906"/>
    </source>
</evidence>
<dbReference type="AlphaFoldDB" id="A0AAD5V6F6"/>
<dbReference type="GO" id="GO:0008270">
    <property type="term" value="F:zinc ion binding"/>
    <property type="evidence" value="ECO:0007669"/>
    <property type="project" value="InterPro"/>
</dbReference>